<sequence>MDKIINRYASYLLLLGALFCLSACHRSYEPLPRDERQISPEAGGRLHMNQAEIQSRANAYIRQLAFDLARQELELLSDKVVRDSLQSVLDKAEKFADAHLIYLYDSKHRKRYLNGKKRIAYFLEHGYLSSYEDDPSLVLLTLEDGNYSQPEGMDYVPRDMSELYNLSAYPHTSSLEISAGQLERLDLRGLQDLRRLQIKGAKDGLIVDATDCAKLREIQVTGTPNLTIRQHPDARFKLIVSKSYFSSLSKLGVEQATSLYLEDVRLRDIDLLGKVSPSITSLSITVEAGDVYGADGLRYRPLPFDNTFITQLSNQLPQLQRLQVTFAERQDFDRASFDKLKLPALQELSIGIRPKKGAVARSSWGRNVHFSLSGCPALKKVELLHLYAPEIDLSPLNSSTTPQLQQVLFSGATETLTAPSLSHTFAFDVEVEEVEQINVPPSAKKKGNLTLRDYNSRGELDHEYLRSQFASVYGLAVSLPPSKYVPHTDEQEIWFAFNILDFSGEQWRGFKGLVYFRGLHGTASRTIPIDYLDFGHLTKANISASSITVNPGCIVKNAPEGLRIYYASAGQQE</sequence>
<dbReference type="EMBL" id="BMPU01000003">
    <property type="protein sequence ID" value="GGM54782.1"/>
    <property type="molecule type" value="Genomic_DNA"/>
</dbReference>
<evidence type="ECO:0000313" key="1">
    <source>
        <dbReference type="EMBL" id="GGM54782.1"/>
    </source>
</evidence>
<comment type="caution">
    <text evidence="1">The sequence shown here is derived from an EMBL/GenBank/DDBJ whole genome shotgun (WGS) entry which is preliminary data.</text>
</comment>
<name>A0ABQ2H8G1_9PORP</name>
<dbReference type="SUPFAM" id="SSF52058">
    <property type="entry name" value="L domain-like"/>
    <property type="match status" value="1"/>
</dbReference>
<proteinExistence type="predicted"/>
<dbReference type="InterPro" id="IPR032675">
    <property type="entry name" value="LRR_dom_sf"/>
</dbReference>
<protein>
    <submittedName>
        <fullName evidence="1">Uncharacterized protein</fullName>
    </submittedName>
</protein>
<keyword evidence="2" id="KW-1185">Reference proteome</keyword>
<dbReference type="Gene3D" id="3.80.10.10">
    <property type="entry name" value="Ribonuclease Inhibitor"/>
    <property type="match status" value="1"/>
</dbReference>
<organism evidence="1 2">
    <name type="scientific">Porphyromonas pasteri</name>
    <dbReference type="NCBI Taxonomy" id="1583331"/>
    <lineage>
        <taxon>Bacteria</taxon>
        <taxon>Pseudomonadati</taxon>
        <taxon>Bacteroidota</taxon>
        <taxon>Bacteroidia</taxon>
        <taxon>Bacteroidales</taxon>
        <taxon>Porphyromonadaceae</taxon>
        <taxon>Porphyromonas</taxon>
    </lineage>
</organism>
<gene>
    <name evidence="1" type="ORF">GCM10007088_11890</name>
</gene>
<dbReference type="Proteomes" id="UP000653477">
    <property type="component" value="Unassembled WGS sequence"/>
</dbReference>
<accession>A0ABQ2H8G1</accession>
<evidence type="ECO:0000313" key="2">
    <source>
        <dbReference type="Proteomes" id="UP000653477"/>
    </source>
</evidence>
<reference evidence="2" key="1">
    <citation type="journal article" date="2019" name="Int. J. Syst. Evol. Microbiol.">
        <title>The Global Catalogue of Microorganisms (GCM) 10K type strain sequencing project: providing services to taxonomists for standard genome sequencing and annotation.</title>
        <authorList>
            <consortium name="The Broad Institute Genomics Platform"/>
            <consortium name="The Broad Institute Genome Sequencing Center for Infectious Disease"/>
            <person name="Wu L."/>
            <person name="Ma J."/>
        </authorList>
    </citation>
    <scope>NUCLEOTIDE SEQUENCE [LARGE SCALE GENOMIC DNA]</scope>
    <source>
        <strain evidence="2">JCM 30531</strain>
    </source>
</reference>